<reference evidence="3" key="2">
    <citation type="submission" date="2021-05" db="UniProtKB">
        <authorList>
            <consortium name="EnsemblPlants"/>
        </authorList>
    </citation>
    <scope>IDENTIFICATION</scope>
    <source>
        <strain evidence="3">subsp. malaccensis</strain>
    </source>
</reference>
<protein>
    <submittedName>
        <fullName evidence="2">(wild Malaysian banana) hypothetical protein</fullName>
    </submittedName>
</protein>
<name>A0A804K2E9_MUSAM</name>
<feature type="region of interest" description="Disordered" evidence="1">
    <location>
        <begin position="27"/>
        <end position="63"/>
    </location>
</feature>
<dbReference type="EMBL" id="HG996472">
    <property type="protein sequence ID" value="CAG1830457.1"/>
    <property type="molecule type" value="Genomic_DNA"/>
</dbReference>
<dbReference type="InParanoid" id="A0A804K2E9"/>
<dbReference type="EnsemblPlants" id="Ma08_t03340.1">
    <property type="protein sequence ID" value="Ma08_p03340.1"/>
    <property type="gene ID" value="Ma08_g03340"/>
</dbReference>
<evidence type="ECO:0000313" key="3">
    <source>
        <dbReference type="EnsemblPlants" id="Ma08_p03340.1"/>
    </source>
</evidence>
<reference evidence="2" key="1">
    <citation type="submission" date="2021-03" db="EMBL/GenBank/DDBJ databases">
        <authorList>
            <consortium name="Genoscope - CEA"/>
            <person name="William W."/>
        </authorList>
    </citation>
    <scope>NUCLEOTIDE SEQUENCE</scope>
    <source>
        <strain evidence="2">Doubled-haploid Pahang</strain>
    </source>
</reference>
<gene>
    <name evidence="2" type="ORF">GSMUA_337110.1</name>
</gene>
<evidence type="ECO:0000313" key="2">
    <source>
        <dbReference type="EMBL" id="CAG1830457.1"/>
    </source>
</evidence>
<dbReference type="AlphaFoldDB" id="A0A804K2E9"/>
<organism evidence="3 4">
    <name type="scientific">Musa acuminata subsp. malaccensis</name>
    <name type="common">Wild banana</name>
    <name type="synonym">Musa malaccensis</name>
    <dbReference type="NCBI Taxonomy" id="214687"/>
    <lineage>
        <taxon>Eukaryota</taxon>
        <taxon>Viridiplantae</taxon>
        <taxon>Streptophyta</taxon>
        <taxon>Embryophyta</taxon>
        <taxon>Tracheophyta</taxon>
        <taxon>Spermatophyta</taxon>
        <taxon>Magnoliopsida</taxon>
        <taxon>Liliopsida</taxon>
        <taxon>Zingiberales</taxon>
        <taxon>Musaceae</taxon>
        <taxon>Musa</taxon>
    </lineage>
</organism>
<proteinExistence type="predicted"/>
<dbReference type="Proteomes" id="UP000012960">
    <property type="component" value="Unplaced"/>
</dbReference>
<accession>A0A804K2E9</accession>
<evidence type="ECO:0000256" key="1">
    <source>
        <dbReference type="SAM" id="MobiDB-lite"/>
    </source>
</evidence>
<sequence>MAAAAMVAVAITAAAEVAEEEVAIEEEAAAEEVGGSYSEEERWGSASVRSTRNAAAEGNRRWR</sequence>
<dbReference type="Gramene" id="Ma08_t03340.1">
    <property type="protein sequence ID" value="Ma08_p03340.1"/>
    <property type="gene ID" value="Ma08_g03340"/>
</dbReference>
<evidence type="ECO:0000313" key="4">
    <source>
        <dbReference type="Proteomes" id="UP000012960"/>
    </source>
</evidence>
<keyword evidence="4" id="KW-1185">Reference proteome</keyword>